<evidence type="ECO:0000313" key="2">
    <source>
        <dbReference type="Proteomes" id="UP000034680"/>
    </source>
</evidence>
<dbReference type="Proteomes" id="UP000034680">
    <property type="component" value="Unassembled WGS sequence"/>
</dbReference>
<accession>A0A0G2FXN4</accession>
<dbReference type="AlphaFoldDB" id="A0A0G2FXN4"/>
<proteinExistence type="predicted"/>
<comment type="caution">
    <text evidence="1">The sequence shown here is derived from an EMBL/GenBank/DDBJ whole genome shotgun (WGS) entry which is preliminary data.</text>
</comment>
<dbReference type="EMBL" id="LCUC01000042">
    <property type="protein sequence ID" value="KKY38902.1"/>
    <property type="molecule type" value="Genomic_DNA"/>
</dbReference>
<sequence length="197" mass="21936">MSRTSSTGYTVMEMTRIQPCPFRFALQAAVRTRMQEDEQFLVECAFGEGINIGNELVTKDLIRAEETANEDEIKALAEAIKTHLASDNMAPAILSDDDREGNRLSFIKAEDKFISKTSLSVDEMENEVPEIKQRKRTNVRRMYECIPSDGNTSKIYIPGPGTMPQDNMLGKMDSSNIVTRGLGFGVNEATLARNVCS</sequence>
<evidence type="ECO:0000313" key="1">
    <source>
        <dbReference type="EMBL" id="KKY38902.1"/>
    </source>
</evidence>
<organism evidence="1 2">
    <name type="scientific">Diaporthe ampelina</name>
    <dbReference type="NCBI Taxonomy" id="1214573"/>
    <lineage>
        <taxon>Eukaryota</taxon>
        <taxon>Fungi</taxon>
        <taxon>Dikarya</taxon>
        <taxon>Ascomycota</taxon>
        <taxon>Pezizomycotina</taxon>
        <taxon>Sordariomycetes</taxon>
        <taxon>Sordariomycetidae</taxon>
        <taxon>Diaporthales</taxon>
        <taxon>Diaporthaceae</taxon>
        <taxon>Diaporthe</taxon>
    </lineage>
</organism>
<name>A0A0G2FXN4_9PEZI</name>
<reference evidence="1 2" key="2">
    <citation type="submission" date="2015-05" db="EMBL/GenBank/DDBJ databases">
        <authorList>
            <person name="Morales-Cruz A."/>
            <person name="Amrine K.C."/>
            <person name="Cantu D."/>
        </authorList>
    </citation>
    <scope>NUCLEOTIDE SEQUENCE [LARGE SCALE GENOMIC DNA]</scope>
    <source>
        <strain evidence="1">DA912</strain>
    </source>
</reference>
<protein>
    <submittedName>
        <fullName evidence="1">Uncharacterized protein</fullName>
    </submittedName>
</protein>
<gene>
    <name evidence="1" type="ORF">UCDDA912_g01037</name>
</gene>
<keyword evidence="2" id="KW-1185">Reference proteome</keyword>
<reference evidence="1 2" key="1">
    <citation type="submission" date="2015-05" db="EMBL/GenBank/DDBJ databases">
        <title>Distinctive expansion of gene families associated with plant cell wall degradation and secondary metabolism in the genomes of grapevine trunk pathogens.</title>
        <authorList>
            <person name="Lawrence D.P."/>
            <person name="Travadon R."/>
            <person name="Rolshausen P.E."/>
            <person name="Baumgartner K."/>
        </authorList>
    </citation>
    <scope>NUCLEOTIDE SEQUENCE [LARGE SCALE GENOMIC DNA]</scope>
    <source>
        <strain evidence="1">DA912</strain>
    </source>
</reference>